<dbReference type="GO" id="GO:0005634">
    <property type="term" value="C:nucleus"/>
    <property type="evidence" value="ECO:0007669"/>
    <property type="project" value="UniProtKB-SubCell"/>
</dbReference>
<dbReference type="AlphaFoldDB" id="A0A8J5LKU7"/>
<keyword evidence="5" id="KW-0539">Nucleus</keyword>
<reference evidence="8 9" key="1">
    <citation type="submission" date="2020-08" db="EMBL/GenBank/DDBJ databases">
        <title>Plant Genome Project.</title>
        <authorList>
            <person name="Zhang R.-G."/>
        </authorList>
    </citation>
    <scope>NUCLEOTIDE SEQUENCE [LARGE SCALE GENOMIC DNA]</scope>
    <source>
        <tissue evidence="8">Rhizome</tissue>
    </source>
</reference>
<dbReference type="PROSITE" id="PS50888">
    <property type="entry name" value="BHLH"/>
    <property type="match status" value="1"/>
</dbReference>
<evidence type="ECO:0000256" key="2">
    <source>
        <dbReference type="ARBA" id="ARBA00005510"/>
    </source>
</evidence>
<proteinExistence type="inferred from homology"/>
<dbReference type="InterPro" id="IPR036638">
    <property type="entry name" value="HLH_DNA-bd_sf"/>
</dbReference>
<dbReference type="Pfam" id="PF00010">
    <property type="entry name" value="HLH"/>
    <property type="match status" value="1"/>
</dbReference>
<gene>
    <name evidence="8" type="ORF">ZIOFF_023307</name>
</gene>
<dbReference type="GO" id="GO:0003700">
    <property type="term" value="F:DNA-binding transcription factor activity"/>
    <property type="evidence" value="ECO:0007669"/>
    <property type="project" value="TreeGrafter"/>
</dbReference>
<protein>
    <recommendedName>
        <fullName evidence="7">BHLH domain-containing protein</fullName>
    </recommendedName>
</protein>
<keyword evidence="9" id="KW-1185">Reference proteome</keyword>
<evidence type="ECO:0000256" key="5">
    <source>
        <dbReference type="ARBA" id="ARBA00023242"/>
    </source>
</evidence>
<comment type="caution">
    <text evidence="8">The sequence shown here is derived from an EMBL/GenBank/DDBJ whole genome shotgun (WGS) entry which is preliminary data.</text>
</comment>
<dbReference type="InterPro" id="IPR011598">
    <property type="entry name" value="bHLH_dom"/>
</dbReference>
<dbReference type="GO" id="GO:0046983">
    <property type="term" value="F:protein dimerization activity"/>
    <property type="evidence" value="ECO:0007669"/>
    <property type="project" value="InterPro"/>
</dbReference>
<sequence length="132" mass="14799">MLNLKPRLRRARNIRIISMGLVLQKGRGTMSNHVVGYGNRSITSSFTCSWGNGREGKMEFEQSAEPSSPSVATEKPRGKQTKDSIDIRARRGQATNSHSVAERVRREKINERMKLLQDLVPGCSKASFFHSP</sequence>
<feature type="domain" description="BHLH" evidence="7">
    <location>
        <begin position="93"/>
        <end position="132"/>
    </location>
</feature>
<dbReference type="PANTHER" id="PTHR12565:SF184">
    <property type="entry name" value="BHLH TRANSCRIPTION FACTOR"/>
    <property type="match status" value="1"/>
</dbReference>
<evidence type="ECO:0000313" key="9">
    <source>
        <dbReference type="Proteomes" id="UP000734854"/>
    </source>
</evidence>
<comment type="subcellular location">
    <subcellularLocation>
        <location evidence="1">Nucleus</location>
    </subcellularLocation>
</comment>
<name>A0A8J5LKU7_ZINOF</name>
<evidence type="ECO:0000259" key="7">
    <source>
        <dbReference type="PROSITE" id="PS50888"/>
    </source>
</evidence>
<evidence type="ECO:0000256" key="4">
    <source>
        <dbReference type="ARBA" id="ARBA00023163"/>
    </source>
</evidence>
<dbReference type="Proteomes" id="UP000734854">
    <property type="component" value="Unassembled WGS sequence"/>
</dbReference>
<dbReference type="InterPro" id="IPR024097">
    <property type="entry name" value="bHLH_ZIP_TF"/>
</dbReference>
<dbReference type="PANTHER" id="PTHR12565">
    <property type="entry name" value="STEROL REGULATORY ELEMENT-BINDING PROTEIN"/>
    <property type="match status" value="1"/>
</dbReference>
<dbReference type="SUPFAM" id="SSF47459">
    <property type="entry name" value="HLH, helix-loop-helix DNA-binding domain"/>
    <property type="match status" value="1"/>
</dbReference>
<evidence type="ECO:0000313" key="8">
    <source>
        <dbReference type="EMBL" id="KAG6519798.1"/>
    </source>
</evidence>
<keyword evidence="4" id="KW-0804">Transcription</keyword>
<feature type="region of interest" description="Disordered" evidence="6">
    <location>
        <begin position="57"/>
        <end position="104"/>
    </location>
</feature>
<dbReference type="EMBL" id="JACMSC010000006">
    <property type="protein sequence ID" value="KAG6519798.1"/>
    <property type="molecule type" value="Genomic_DNA"/>
</dbReference>
<feature type="compositionally biased region" description="Basic and acidic residues" evidence="6">
    <location>
        <begin position="74"/>
        <end position="89"/>
    </location>
</feature>
<evidence type="ECO:0000256" key="1">
    <source>
        <dbReference type="ARBA" id="ARBA00004123"/>
    </source>
</evidence>
<evidence type="ECO:0000256" key="3">
    <source>
        <dbReference type="ARBA" id="ARBA00023015"/>
    </source>
</evidence>
<comment type="similarity">
    <text evidence="2">Belongs to the bHLH protein family.</text>
</comment>
<evidence type="ECO:0000256" key="6">
    <source>
        <dbReference type="SAM" id="MobiDB-lite"/>
    </source>
</evidence>
<organism evidence="8 9">
    <name type="scientific">Zingiber officinale</name>
    <name type="common">Ginger</name>
    <name type="synonym">Amomum zingiber</name>
    <dbReference type="NCBI Taxonomy" id="94328"/>
    <lineage>
        <taxon>Eukaryota</taxon>
        <taxon>Viridiplantae</taxon>
        <taxon>Streptophyta</taxon>
        <taxon>Embryophyta</taxon>
        <taxon>Tracheophyta</taxon>
        <taxon>Spermatophyta</taxon>
        <taxon>Magnoliopsida</taxon>
        <taxon>Liliopsida</taxon>
        <taxon>Zingiberales</taxon>
        <taxon>Zingiberaceae</taxon>
        <taxon>Zingiber</taxon>
    </lineage>
</organism>
<dbReference type="Gene3D" id="4.10.280.10">
    <property type="entry name" value="Helix-loop-helix DNA-binding domain"/>
    <property type="match status" value="1"/>
</dbReference>
<keyword evidence="3" id="KW-0805">Transcription regulation</keyword>
<accession>A0A8J5LKU7</accession>